<evidence type="ECO:0000313" key="2">
    <source>
        <dbReference type="EMBL" id="SNR15081.1"/>
    </source>
</evidence>
<keyword evidence="1" id="KW-0732">Signal</keyword>
<dbReference type="EMBL" id="LT899436">
    <property type="protein sequence ID" value="SNR15081.1"/>
    <property type="molecule type" value="Genomic_DNA"/>
</dbReference>
<protein>
    <submittedName>
        <fullName evidence="2">Uncharacterized protein</fullName>
    </submittedName>
</protein>
<organism evidence="2 3">
    <name type="scientific">Tenacibaculum jejuense</name>
    <dbReference type="NCBI Taxonomy" id="584609"/>
    <lineage>
        <taxon>Bacteria</taxon>
        <taxon>Pseudomonadati</taxon>
        <taxon>Bacteroidota</taxon>
        <taxon>Flavobacteriia</taxon>
        <taxon>Flavobacteriales</taxon>
        <taxon>Flavobacteriaceae</taxon>
        <taxon>Tenacibaculum</taxon>
    </lineage>
</organism>
<evidence type="ECO:0000313" key="3">
    <source>
        <dbReference type="Proteomes" id="UP000215214"/>
    </source>
</evidence>
<accession>A0A238U7A3</accession>
<proteinExistence type="predicted"/>
<feature type="signal peptide" evidence="1">
    <location>
        <begin position="1"/>
        <end position="26"/>
    </location>
</feature>
<keyword evidence="3" id="KW-1185">Reference proteome</keyword>
<dbReference type="KEGG" id="tje:TJEJU_1347"/>
<dbReference type="Proteomes" id="UP000215214">
    <property type="component" value="Chromosome TJEJU"/>
</dbReference>
<name>A0A238U7A3_9FLAO</name>
<sequence length="215" mass="25037">MKIGLIKNYCFSLLICFLSFSTSAFAQEVGEIRQIANKMFEDMNSRDYDAILEMTHPKVFEIISKDQMKTVLKSTFEGGNEYSIEIPKETPDFKISKIFKESENNLSYAFITYDMTMKMTFHNQTFDDEAKKVMAGVMKSKDMDVTFISNNAMNVLMNNRMTIVLKDKVTKNKWVMINYDPDSPLFYQILSSVVLEKAKTYKQDLMLENKKKQEN</sequence>
<feature type="chain" id="PRO_5012534205" evidence="1">
    <location>
        <begin position="27"/>
        <end position="215"/>
    </location>
</feature>
<dbReference type="AlphaFoldDB" id="A0A238U7A3"/>
<evidence type="ECO:0000256" key="1">
    <source>
        <dbReference type="SAM" id="SignalP"/>
    </source>
</evidence>
<gene>
    <name evidence="2" type="ORF">TJEJU_1347</name>
</gene>
<reference evidence="2 3" key="1">
    <citation type="submission" date="2017-07" db="EMBL/GenBank/DDBJ databases">
        <authorList>
            <person name="Sun Z.S."/>
            <person name="Albrecht U."/>
            <person name="Echele G."/>
            <person name="Lee C.C."/>
        </authorList>
    </citation>
    <scope>NUCLEOTIDE SEQUENCE [LARGE SCALE GENOMIC DNA]</scope>
    <source>
        <strain evidence="3">type strain: KCTC 22618</strain>
    </source>
</reference>